<dbReference type="Gene3D" id="2.30.30.730">
    <property type="match status" value="1"/>
</dbReference>
<name>A0A3P1XS97_TANFO</name>
<protein>
    <submittedName>
        <fullName evidence="4">Uncharacterized protein</fullName>
    </submittedName>
</protein>
<sequence>MLKKILSVSGKPGLYQMVSQGKNMLIIESLTDKKRIPAYARDKVISLGDIAIYTNEKEVPLYEVLNSVKQKEGGQKVSLELTKASPDELRAYLAEVLPDFDRERVYPTDIKRLLTWYNILLAAGITEYEPQEEKQEKEEVEETGESAVEEPKKAAPKKTTRAKSTASTSTATKKQAAPKKTTTTATAKAPAAKATQRTRQK</sequence>
<comment type="caution">
    <text evidence="4">The sequence shown here is derived from an EMBL/GenBank/DDBJ whole genome shotgun (WGS) entry which is preliminary data.</text>
</comment>
<feature type="region of interest" description="Disordered" evidence="1">
    <location>
        <begin position="129"/>
        <end position="201"/>
    </location>
</feature>
<proteinExistence type="predicted"/>
<accession>A0A3P1XS97</accession>
<reference evidence="4 5" key="1">
    <citation type="submission" date="2018-11" db="EMBL/GenBank/DDBJ databases">
        <title>Genomes From Bacteria Associated with the Canine Oral Cavity: a Test Case for Automated Genome-Based Taxonomic Assignment.</title>
        <authorList>
            <person name="Coil D.A."/>
            <person name="Jospin G."/>
            <person name="Darling A.E."/>
            <person name="Wallis C."/>
            <person name="Davis I.J."/>
            <person name="Harris S."/>
            <person name="Eisen J.A."/>
            <person name="Holcombe L.J."/>
            <person name="O'Flynn C."/>
        </authorList>
    </citation>
    <scope>NUCLEOTIDE SEQUENCE [LARGE SCALE GENOMIC DNA]</scope>
    <source>
        <strain evidence="4 5">OH2617_COT-023</strain>
    </source>
</reference>
<dbReference type="InterPro" id="IPR041218">
    <property type="entry name" value="DUF5606"/>
</dbReference>
<dbReference type="InterPro" id="IPR049282">
    <property type="entry name" value="BVU_3817_N_sf"/>
</dbReference>
<feature type="compositionally biased region" description="Acidic residues" evidence="1">
    <location>
        <begin position="138"/>
        <end position="148"/>
    </location>
</feature>
<feature type="compositionally biased region" description="Low complexity" evidence="1">
    <location>
        <begin position="162"/>
        <end position="195"/>
    </location>
</feature>
<evidence type="ECO:0000259" key="2">
    <source>
        <dbReference type="Pfam" id="PF18347"/>
    </source>
</evidence>
<dbReference type="Pfam" id="PF18347">
    <property type="entry name" value="DUF5606"/>
    <property type="match status" value="1"/>
</dbReference>
<gene>
    <name evidence="4" type="ORF">EII40_05925</name>
</gene>
<dbReference type="Proteomes" id="UP000278609">
    <property type="component" value="Unassembled WGS sequence"/>
</dbReference>
<evidence type="ECO:0000313" key="5">
    <source>
        <dbReference type="Proteomes" id="UP000278609"/>
    </source>
</evidence>
<dbReference type="OrthoDB" id="675198at2"/>
<evidence type="ECO:0000256" key="1">
    <source>
        <dbReference type="SAM" id="MobiDB-lite"/>
    </source>
</evidence>
<dbReference type="Pfam" id="PF21186">
    <property type="entry name" value="DUF6852"/>
    <property type="match status" value="1"/>
</dbReference>
<evidence type="ECO:0000313" key="4">
    <source>
        <dbReference type="EMBL" id="RRD61712.1"/>
    </source>
</evidence>
<feature type="domain" description="DUF5606" evidence="2">
    <location>
        <begin position="2"/>
        <end position="47"/>
    </location>
</feature>
<organism evidence="4 5">
    <name type="scientific">Tannerella forsythia</name>
    <name type="common">Bacteroides forsythus</name>
    <dbReference type="NCBI Taxonomy" id="28112"/>
    <lineage>
        <taxon>Bacteria</taxon>
        <taxon>Pseudomonadati</taxon>
        <taxon>Bacteroidota</taxon>
        <taxon>Bacteroidia</taxon>
        <taxon>Bacteroidales</taxon>
        <taxon>Tannerellaceae</taxon>
        <taxon>Tannerella</taxon>
    </lineage>
</organism>
<dbReference type="EMBL" id="RQYS01000021">
    <property type="protein sequence ID" value="RRD61712.1"/>
    <property type="molecule type" value="Genomic_DNA"/>
</dbReference>
<feature type="domain" description="DUF6852" evidence="3">
    <location>
        <begin position="50"/>
        <end position="120"/>
    </location>
</feature>
<dbReference type="InterPro" id="IPR049281">
    <property type="entry name" value="BVU_3817-like_C_sf"/>
</dbReference>
<dbReference type="Gene3D" id="1.10.10.1650">
    <property type="match status" value="1"/>
</dbReference>
<dbReference type="InterPro" id="IPR049280">
    <property type="entry name" value="DUF6852"/>
</dbReference>
<evidence type="ECO:0000259" key="3">
    <source>
        <dbReference type="Pfam" id="PF21186"/>
    </source>
</evidence>
<dbReference type="AlphaFoldDB" id="A0A3P1XS97"/>